<organism evidence="3 4">
    <name type="scientific">Candidatus Tanganyikabacteria bacterium</name>
    <dbReference type="NCBI Taxonomy" id="2961651"/>
    <lineage>
        <taxon>Bacteria</taxon>
        <taxon>Bacillati</taxon>
        <taxon>Candidatus Sericytochromatia</taxon>
        <taxon>Candidatus Tanganyikabacteria</taxon>
    </lineage>
</organism>
<evidence type="ECO:0000256" key="2">
    <source>
        <dbReference type="SAM" id="SignalP"/>
    </source>
</evidence>
<keyword evidence="3" id="KW-0378">Hydrolase</keyword>
<dbReference type="SUPFAM" id="SSF52317">
    <property type="entry name" value="Class I glutamine amidotransferase-like"/>
    <property type="match status" value="1"/>
</dbReference>
<dbReference type="Gene3D" id="2.60.40.1120">
    <property type="entry name" value="Carboxypeptidase-like, regulatory domain"/>
    <property type="match status" value="1"/>
</dbReference>
<dbReference type="EMBL" id="VGJX01000101">
    <property type="protein sequence ID" value="MBM3274021.1"/>
    <property type="molecule type" value="Genomic_DNA"/>
</dbReference>
<dbReference type="GO" id="GO:0004180">
    <property type="term" value="F:carboxypeptidase activity"/>
    <property type="evidence" value="ECO:0007669"/>
    <property type="project" value="UniProtKB-KW"/>
</dbReference>
<name>A0A937X5K4_9BACT</name>
<keyword evidence="2" id="KW-0732">Signal</keyword>
<proteinExistence type="predicted"/>
<comment type="caution">
    <text evidence="3">The sequence shown here is derived from an EMBL/GenBank/DDBJ whole genome shotgun (WGS) entry which is preliminary data.</text>
</comment>
<dbReference type="InterPro" id="IPR013784">
    <property type="entry name" value="Carb-bd-like_fold"/>
</dbReference>
<accession>A0A937X5K4</accession>
<reference evidence="3 4" key="1">
    <citation type="submission" date="2019-03" db="EMBL/GenBank/DDBJ databases">
        <title>Lake Tanganyika Metagenome-Assembled Genomes (MAGs).</title>
        <authorList>
            <person name="Tran P."/>
        </authorList>
    </citation>
    <scope>NUCLEOTIDE SEQUENCE [LARGE SCALE GENOMIC DNA]</scope>
    <source>
        <strain evidence="3">K_DeepCast_65m_m2_236</strain>
    </source>
</reference>
<evidence type="ECO:0000313" key="4">
    <source>
        <dbReference type="Proteomes" id="UP000703893"/>
    </source>
</evidence>
<dbReference type="Pfam" id="PF13620">
    <property type="entry name" value="CarboxypepD_reg"/>
    <property type="match status" value="1"/>
</dbReference>
<gene>
    <name evidence="3" type="ORF">FJZ00_02625</name>
</gene>
<dbReference type="InterPro" id="IPR029062">
    <property type="entry name" value="Class_I_gatase-like"/>
</dbReference>
<keyword evidence="3" id="KW-0121">Carboxypeptidase</keyword>
<feature type="chain" id="PRO_5037946565" evidence="2">
    <location>
        <begin position="19"/>
        <end position="432"/>
    </location>
</feature>
<evidence type="ECO:0000313" key="3">
    <source>
        <dbReference type="EMBL" id="MBM3274021.1"/>
    </source>
</evidence>
<dbReference type="SUPFAM" id="SSF49452">
    <property type="entry name" value="Starch-binding domain-like"/>
    <property type="match status" value="1"/>
</dbReference>
<protein>
    <submittedName>
        <fullName evidence="3">Carboxypeptidase regulatory-like domain-containing protein</fullName>
    </submittedName>
</protein>
<dbReference type="GO" id="GO:0030246">
    <property type="term" value="F:carbohydrate binding"/>
    <property type="evidence" value="ECO:0007669"/>
    <property type="project" value="InterPro"/>
</dbReference>
<feature type="region of interest" description="Disordered" evidence="1">
    <location>
        <begin position="36"/>
        <end position="61"/>
    </location>
</feature>
<sequence>MMPAYTWAAGFRQAGLLAALTAATIGCVPQPSVPVLPGPEVTSTPVPARTNPTPPPEPDRTINKEGQYPLGGARLHVVARDPANRAGLPGAKISVIGPGVGFDTSNSAGEATIGPLPLGTYDVRVESAGRLPAVQTKVLDVARQRFDLTIDVLPAERTLTGKVRDSSGRPLAGARIALGQSWTTSGADGAFSLPAAATGEADVRKTGYQSARTAGGDVTLAAEAPPRISFENGPLGTSAASAFSTMRAHLGLAGWTVADGDATAQVRVWAAPQDVSQPQAAAAKAFVASGGKLVVLGEWGGAAGYSPTATNRLLVPLGVSVEANLVRDPSSQHAKPEWLSPVITAGAPGTAGITALTMLGAATVQAAPPSFGMASAPATGYRVQAAEYDRVVAVMRQVGSGLAVAIGDTSAFLDSDIGRADNLSFIRNVLLW</sequence>
<feature type="signal peptide" evidence="2">
    <location>
        <begin position="1"/>
        <end position="18"/>
    </location>
</feature>
<keyword evidence="3" id="KW-0645">Protease</keyword>
<evidence type="ECO:0000256" key="1">
    <source>
        <dbReference type="SAM" id="MobiDB-lite"/>
    </source>
</evidence>
<dbReference type="AlphaFoldDB" id="A0A937X5K4"/>
<dbReference type="Proteomes" id="UP000703893">
    <property type="component" value="Unassembled WGS sequence"/>
</dbReference>